<sequence>MDSRYAFRPLWASLAVLLAVMPCAPTFAAQASVENPPVLNEPVHLLHMVVPVTIAGNTYRFVLDTGASYTVIDKRLAQTLTRPATSNEIPSVFRTIMANGVVSTQGKLSADQVTLRRSLPITLGNYTLTGVNPWLAIDLDIFSQSLGEKVDGVLGVEVFRQLSWAVDNRSHRLTAWRHSPSLMGYQQFLPYEDQFGRSPVLTLDYKAYTISMVVDTGAVQSFVSEDLIGRMKKQYCNVTTSYRQSPSATASGMGHDNDYLIDGLTFNVI</sequence>
<feature type="signal peptide" evidence="1">
    <location>
        <begin position="1"/>
        <end position="28"/>
    </location>
</feature>
<keyword evidence="1" id="KW-0732">Signal</keyword>
<dbReference type="InterPro" id="IPR001969">
    <property type="entry name" value="Aspartic_peptidase_AS"/>
</dbReference>
<dbReference type="InterPro" id="IPR021109">
    <property type="entry name" value="Peptidase_aspartic_dom_sf"/>
</dbReference>
<protein>
    <submittedName>
        <fullName evidence="2">Clan AA aspartic protease</fullName>
    </submittedName>
</protein>
<evidence type="ECO:0000313" key="3">
    <source>
        <dbReference type="Proteomes" id="UP000811282"/>
    </source>
</evidence>
<dbReference type="CDD" id="cd05483">
    <property type="entry name" value="retropepsin_like_bacteria"/>
    <property type="match status" value="1"/>
</dbReference>
<name>A0ABS5YBJ3_9GAMM</name>
<dbReference type="EMBL" id="JAFJYC010000001">
    <property type="protein sequence ID" value="MBT9431486.1"/>
    <property type="molecule type" value="Genomic_DNA"/>
</dbReference>
<keyword evidence="2" id="KW-0378">Hydrolase</keyword>
<evidence type="ECO:0000313" key="2">
    <source>
        <dbReference type="EMBL" id="MBT9431486.1"/>
    </source>
</evidence>
<keyword evidence="2" id="KW-0645">Protease</keyword>
<dbReference type="Gene3D" id="2.40.70.10">
    <property type="entry name" value="Acid Proteases"/>
    <property type="match status" value="1"/>
</dbReference>
<dbReference type="PROSITE" id="PS00141">
    <property type="entry name" value="ASP_PROTEASE"/>
    <property type="match status" value="1"/>
</dbReference>
<dbReference type="SUPFAM" id="SSF50630">
    <property type="entry name" value="Acid proteases"/>
    <property type="match status" value="1"/>
</dbReference>
<comment type="caution">
    <text evidence="2">The sequence shown here is derived from an EMBL/GenBank/DDBJ whole genome shotgun (WGS) entry which is preliminary data.</text>
</comment>
<proteinExistence type="predicted"/>
<dbReference type="Pfam" id="PF13650">
    <property type="entry name" value="Asp_protease_2"/>
    <property type="match status" value="1"/>
</dbReference>
<dbReference type="InterPro" id="IPR034122">
    <property type="entry name" value="Retropepsin-like_bacterial"/>
</dbReference>
<dbReference type="RefSeq" id="WP_215668604.1">
    <property type="nucleotide sequence ID" value="NZ_JAFJYC010000001.1"/>
</dbReference>
<gene>
    <name evidence="2" type="ORF">JZM24_03715</name>
</gene>
<dbReference type="Proteomes" id="UP000811282">
    <property type="component" value="Unassembled WGS sequence"/>
</dbReference>
<dbReference type="GO" id="GO:0006508">
    <property type="term" value="P:proteolysis"/>
    <property type="evidence" value="ECO:0007669"/>
    <property type="project" value="UniProtKB-KW"/>
</dbReference>
<dbReference type="GO" id="GO:0008233">
    <property type="term" value="F:peptidase activity"/>
    <property type="evidence" value="ECO:0007669"/>
    <property type="project" value="UniProtKB-KW"/>
</dbReference>
<accession>A0ABS5YBJ3</accession>
<organism evidence="2 3">
    <name type="scientific">Candidatus Sodalis endolongispinus</name>
    <dbReference type="NCBI Taxonomy" id="2812662"/>
    <lineage>
        <taxon>Bacteria</taxon>
        <taxon>Pseudomonadati</taxon>
        <taxon>Pseudomonadota</taxon>
        <taxon>Gammaproteobacteria</taxon>
        <taxon>Enterobacterales</taxon>
        <taxon>Bruguierivoracaceae</taxon>
        <taxon>Sodalis</taxon>
    </lineage>
</organism>
<feature type="chain" id="PRO_5045486896" evidence="1">
    <location>
        <begin position="29"/>
        <end position="269"/>
    </location>
</feature>
<keyword evidence="3" id="KW-1185">Reference proteome</keyword>
<evidence type="ECO:0000256" key="1">
    <source>
        <dbReference type="SAM" id="SignalP"/>
    </source>
</evidence>
<reference evidence="2 3" key="1">
    <citation type="journal article" date="2021" name="Genome Biol. Evol.">
        <title>The evolution of interdependence in a four-way mealybug symbiosis.</title>
        <authorList>
            <person name="Garber A.I."/>
            <person name="Kupper M."/>
            <person name="Laetsch D.R."/>
            <person name="Weldon S.R."/>
            <person name="Ladinsky M.S."/>
            <person name="Bjorkman P.J."/>
            <person name="McCutcheon J.P."/>
        </authorList>
    </citation>
    <scope>NUCLEOTIDE SEQUENCE [LARGE SCALE GENOMIC DNA]</scope>
    <source>
        <strain evidence="2">SOD</strain>
    </source>
</reference>